<evidence type="ECO:0000256" key="2">
    <source>
        <dbReference type="ARBA" id="ARBA00004370"/>
    </source>
</evidence>
<keyword evidence="15" id="KW-1185">Reference proteome</keyword>
<keyword evidence="7" id="KW-0418">Kinase</keyword>
<keyword evidence="6 11" id="KW-0812">Transmembrane</keyword>
<dbReference type="AlphaFoldDB" id="A0A9X1BQ88"/>
<evidence type="ECO:0000256" key="7">
    <source>
        <dbReference type="ARBA" id="ARBA00022777"/>
    </source>
</evidence>
<sequence>MPAAPAPDAPEMARGPLLRAAAVFVVGLLLTLAGSLMLYDAALQRERRGLEDEASARARQLELSIELALESLHALRALFEAGLPVAAEGFERFARAEAARHRGTLALGWAPRVAAAERPAFEQQLARLQGRPGAFIFESTGHGLRRPALARPAHFPLLHLAAVEGGEIEPGQDLLALSARRLAIEAALASGRPAATKVRRADAWGAPGELVIQVFLPVRAAEGGPQAPPRGVVMGVFSVSEILGRVFDPVAERLRVAIFDRAAPAAEQALYTLGLDEGLRQEAELRAQAGAEGGVLRLFQFADRQWAAHLLPPAGRSPLSTLLWPMAGLGAGLLLTSLLAVYLFVARVRGRQLFILHRQLDGVQQRLIDEQVAAEVQRRLREQAQAAARARSSFLQAASHDLRQPLHALSLYLNLLGDAPERGRDPVFMAQLQHSAAALQGLFDALLDIGRLESGQIEPVPRPFALRPLLLGLIEESRVLAQRKGLRLLDRLEAVGTVSDPLLIERIVRNLLVNALRYTPQGWVALRCRVRGGRLRLQVFDSGPGLAPAQRRRLLDEAAGAASAREGAGLGLSIVQELARKLGHPLSLRSRPGRGSVLTLELPLADPATEGGPQAGPVAGPRPWTAGRVLLVDDDPEVRAATAARLRAWGATVAEAGSLAEARRVLADPAQSPGLVLLDLQLPDGRGTELLPALRGAGGRPLPTVWLSADPAAAELAGAIVLRKPASALKLRSALDAAERAARSGV</sequence>
<dbReference type="InterPro" id="IPR042240">
    <property type="entry name" value="CHASE_sf"/>
</dbReference>
<feature type="domain" description="Response regulatory" evidence="13">
    <location>
        <begin position="628"/>
        <end position="739"/>
    </location>
</feature>
<dbReference type="SMART" id="SM00388">
    <property type="entry name" value="HisKA"/>
    <property type="match status" value="1"/>
</dbReference>
<feature type="modified residue" description="4-aspartylphosphate" evidence="10">
    <location>
        <position position="679"/>
    </location>
</feature>
<dbReference type="EC" id="2.7.13.3" evidence="3"/>
<protein>
    <recommendedName>
        <fullName evidence="3">histidine kinase</fullName>
        <ecNumber evidence="3">2.7.13.3</ecNumber>
    </recommendedName>
</protein>
<dbReference type="EMBL" id="JAERRA010000001">
    <property type="protein sequence ID" value="MBL0718609.1"/>
    <property type="molecule type" value="Genomic_DNA"/>
</dbReference>
<evidence type="ECO:0000256" key="5">
    <source>
        <dbReference type="ARBA" id="ARBA00022679"/>
    </source>
</evidence>
<dbReference type="InterPro" id="IPR003661">
    <property type="entry name" value="HisK_dim/P_dom"/>
</dbReference>
<evidence type="ECO:0000259" key="13">
    <source>
        <dbReference type="PROSITE" id="PS50110"/>
    </source>
</evidence>
<dbReference type="Gene3D" id="3.40.50.2300">
    <property type="match status" value="1"/>
</dbReference>
<evidence type="ECO:0000256" key="6">
    <source>
        <dbReference type="ARBA" id="ARBA00022692"/>
    </source>
</evidence>
<gene>
    <name evidence="14" type="ORF">JI742_01785</name>
</gene>
<dbReference type="InterPro" id="IPR036890">
    <property type="entry name" value="HATPase_C_sf"/>
</dbReference>
<dbReference type="CDD" id="cd00082">
    <property type="entry name" value="HisKA"/>
    <property type="match status" value="1"/>
</dbReference>
<evidence type="ECO:0000256" key="1">
    <source>
        <dbReference type="ARBA" id="ARBA00000085"/>
    </source>
</evidence>
<dbReference type="Gene3D" id="1.10.287.130">
    <property type="match status" value="1"/>
</dbReference>
<dbReference type="PANTHER" id="PTHR43047">
    <property type="entry name" value="TWO-COMPONENT HISTIDINE PROTEIN KINASE"/>
    <property type="match status" value="1"/>
</dbReference>
<dbReference type="GO" id="GO:0005886">
    <property type="term" value="C:plasma membrane"/>
    <property type="evidence" value="ECO:0007669"/>
    <property type="project" value="TreeGrafter"/>
</dbReference>
<name>A0A9X1BQ88_9BURK</name>
<evidence type="ECO:0000313" key="14">
    <source>
        <dbReference type="EMBL" id="MBL0718609.1"/>
    </source>
</evidence>
<keyword evidence="9 11" id="KW-0472">Membrane</keyword>
<dbReference type="SUPFAM" id="SSF47384">
    <property type="entry name" value="Homodimeric domain of signal transducing histidine kinase"/>
    <property type="match status" value="1"/>
</dbReference>
<dbReference type="PROSITE" id="PS50109">
    <property type="entry name" value="HIS_KIN"/>
    <property type="match status" value="1"/>
</dbReference>
<evidence type="ECO:0000256" key="4">
    <source>
        <dbReference type="ARBA" id="ARBA00022553"/>
    </source>
</evidence>
<dbReference type="InterPro" id="IPR006189">
    <property type="entry name" value="CHASE_dom"/>
</dbReference>
<dbReference type="RefSeq" id="WP_201823442.1">
    <property type="nucleotide sequence ID" value="NZ_JAERRA010000001.1"/>
</dbReference>
<comment type="caution">
    <text evidence="14">The sequence shown here is derived from an EMBL/GenBank/DDBJ whole genome shotgun (WGS) entry which is preliminary data.</text>
</comment>
<dbReference type="CDD" id="cd00156">
    <property type="entry name" value="REC"/>
    <property type="match status" value="1"/>
</dbReference>
<dbReference type="InterPro" id="IPR011006">
    <property type="entry name" value="CheY-like_superfamily"/>
</dbReference>
<dbReference type="GO" id="GO:0009927">
    <property type="term" value="F:histidine phosphotransfer kinase activity"/>
    <property type="evidence" value="ECO:0007669"/>
    <property type="project" value="TreeGrafter"/>
</dbReference>
<dbReference type="Pfam" id="PF00512">
    <property type="entry name" value="HisKA"/>
    <property type="match status" value="1"/>
</dbReference>
<dbReference type="Gene3D" id="3.30.565.10">
    <property type="entry name" value="Histidine kinase-like ATPase, C-terminal domain"/>
    <property type="match status" value="1"/>
</dbReference>
<dbReference type="Pfam" id="PF00072">
    <property type="entry name" value="Response_reg"/>
    <property type="match status" value="1"/>
</dbReference>
<evidence type="ECO:0000256" key="10">
    <source>
        <dbReference type="PROSITE-ProRule" id="PRU00169"/>
    </source>
</evidence>
<keyword evidence="5" id="KW-0808">Transferase</keyword>
<dbReference type="SUPFAM" id="SSF55874">
    <property type="entry name" value="ATPase domain of HSP90 chaperone/DNA topoisomerase II/histidine kinase"/>
    <property type="match status" value="1"/>
</dbReference>
<comment type="subcellular location">
    <subcellularLocation>
        <location evidence="2">Membrane</location>
    </subcellularLocation>
</comment>
<feature type="transmembrane region" description="Helical" evidence="11">
    <location>
        <begin position="322"/>
        <end position="345"/>
    </location>
</feature>
<feature type="domain" description="Histidine kinase" evidence="12">
    <location>
        <begin position="397"/>
        <end position="606"/>
    </location>
</feature>
<accession>A0A9X1BQ88</accession>
<organism evidence="14 15">
    <name type="scientific">Aquariibacter lacus</name>
    <dbReference type="NCBI Taxonomy" id="2801332"/>
    <lineage>
        <taxon>Bacteria</taxon>
        <taxon>Pseudomonadati</taxon>
        <taxon>Pseudomonadota</taxon>
        <taxon>Betaproteobacteria</taxon>
        <taxon>Burkholderiales</taxon>
        <taxon>Sphaerotilaceae</taxon>
        <taxon>Aquariibacter</taxon>
    </lineage>
</organism>
<keyword evidence="8 11" id="KW-1133">Transmembrane helix</keyword>
<dbReference type="PRINTS" id="PR00344">
    <property type="entry name" value="BCTRLSENSOR"/>
</dbReference>
<evidence type="ECO:0000256" key="11">
    <source>
        <dbReference type="SAM" id="Phobius"/>
    </source>
</evidence>
<dbReference type="PROSITE" id="PS50110">
    <property type="entry name" value="RESPONSE_REGULATORY"/>
    <property type="match status" value="1"/>
</dbReference>
<dbReference type="PANTHER" id="PTHR43047:SF9">
    <property type="entry name" value="HISTIDINE KINASE"/>
    <property type="match status" value="1"/>
</dbReference>
<dbReference type="InterPro" id="IPR001789">
    <property type="entry name" value="Sig_transdc_resp-reg_receiver"/>
</dbReference>
<dbReference type="SMART" id="SM00387">
    <property type="entry name" value="HATPase_c"/>
    <property type="match status" value="1"/>
</dbReference>
<comment type="catalytic activity">
    <reaction evidence="1">
        <text>ATP + protein L-histidine = ADP + protein N-phospho-L-histidine.</text>
        <dbReference type="EC" id="2.7.13.3"/>
    </reaction>
</comment>
<evidence type="ECO:0000256" key="8">
    <source>
        <dbReference type="ARBA" id="ARBA00022989"/>
    </source>
</evidence>
<evidence type="ECO:0000256" key="9">
    <source>
        <dbReference type="ARBA" id="ARBA00023136"/>
    </source>
</evidence>
<proteinExistence type="predicted"/>
<dbReference type="Gene3D" id="3.30.450.350">
    <property type="entry name" value="CHASE domain"/>
    <property type="match status" value="1"/>
</dbReference>
<dbReference type="Pfam" id="PF02518">
    <property type="entry name" value="HATPase_c"/>
    <property type="match status" value="1"/>
</dbReference>
<dbReference type="SMART" id="SM01079">
    <property type="entry name" value="CHASE"/>
    <property type="match status" value="1"/>
</dbReference>
<dbReference type="Pfam" id="PF03924">
    <property type="entry name" value="CHASE"/>
    <property type="match status" value="1"/>
</dbReference>
<evidence type="ECO:0000256" key="3">
    <source>
        <dbReference type="ARBA" id="ARBA00012438"/>
    </source>
</evidence>
<dbReference type="InterPro" id="IPR005467">
    <property type="entry name" value="His_kinase_dom"/>
</dbReference>
<dbReference type="SUPFAM" id="SSF52172">
    <property type="entry name" value="CheY-like"/>
    <property type="match status" value="1"/>
</dbReference>
<evidence type="ECO:0000313" key="15">
    <source>
        <dbReference type="Proteomes" id="UP000643207"/>
    </source>
</evidence>
<keyword evidence="4 10" id="KW-0597">Phosphoprotein</keyword>
<dbReference type="InterPro" id="IPR004358">
    <property type="entry name" value="Sig_transdc_His_kin-like_C"/>
</dbReference>
<dbReference type="SMART" id="SM00448">
    <property type="entry name" value="REC"/>
    <property type="match status" value="1"/>
</dbReference>
<feature type="transmembrane region" description="Helical" evidence="11">
    <location>
        <begin position="20"/>
        <end position="39"/>
    </location>
</feature>
<dbReference type="InterPro" id="IPR036097">
    <property type="entry name" value="HisK_dim/P_sf"/>
</dbReference>
<evidence type="ECO:0000259" key="12">
    <source>
        <dbReference type="PROSITE" id="PS50109"/>
    </source>
</evidence>
<reference evidence="14 15" key="1">
    <citation type="submission" date="2021-01" db="EMBL/GenBank/DDBJ databases">
        <title>Piscinibacter sp. Jin2 Genome sequencing and assembly.</title>
        <authorList>
            <person name="Kim I."/>
        </authorList>
    </citation>
    <scope>NUCLEOTIDE SEQUENCE [LARGE SCALE GENOMIC DNA]</scope>
    <source>
        <strain evidence="14 15">Jin2</strain>
    </source>
</reference>
<dbReference type="Proteomes" id="UP000643207">
    <property type="component" value="Unassembled WGS sequence"/>
</dbReference>
<dbReference type="InterPro" id="IPR003594">
    <property type="entry name" value="HATPase_dom"/>
</dbReference>
<dbReference type="GO" id="GO:0000155">
    <property type="term" value="F:phosphorelay sensor kinase activity"/>
    <property type="evidence" value="ECO:0007669"/>
    <property type="project" value="InterPro"/>
</dbReference>